<dbReference type="SMART" id="SM01039">
    <property type="entry name" value="BRICHOS"/>
    <property type="match status" value="1"/>
</dbReference>
<evidence type="ECO:0000256" key="15">
    <source>
        <dbReference type="ARBA" id="ARBA00038611"/>
    </source>
</evidence>
<keyword evidence="8 16" id="KW-1133">Transmembrane helix</keyword>
<gene>
    <name evidence="18" type="ORF">JD844_007237</name>
</gene>
<keyword evidence="12" id="KW-0458">Lysosome</keyword>
<evidence type="ECO:0000256" key="6">
    <source>
        <dbReference type="ARBA" id="ARBA00022692"/>
    </source>
</evidence>
<evidence type="ECO:0000256" key="7">
    <source>
        <dbReference type="ARBA" id="ARBA00022968"/>
    </source>
</evidence>
<evidence type="ECO:0000256" key="9">
    <source>
        <dbReference type="ARBA" id="ARBA00023136"/>
    </source>
</evidence>
<dbReference type="Gene3D" id="3.30.390.150">
    <property type="match status" value="1"/>
</dbReference>
<evidence type="ECO:0000256" key="11">
    <source>
        <dbReference type="ARBA" id="ARBA00023180"/>
    </source>
</evidence>
<accession>A0ABQ7T3Y1</accession>
<keyword evidence="7 16" id="KW-0735">Signal-anchor</keyword>
<evidence type="ECO:0000256" key="10">
    <source>
        <dbReference type="ARBA" id="ARBA00023157"/>
    </source>
</evidence>
<evidence type="ECO:0000259" key="17">
    <source>
        <dbReference type="PROSITE" id="PS50869"/>
    </source>
</evidence>
<organism evidence="18 19">
    <name type="scientific">Phrynosoma platyrhinos</name>
    <name type="common">Desert horned lizard</name>
    <dbReference type="NCBI Taxonomy" id="52577"/>
    <lineage>
        <taxon>Eukaryota</taxon>
        <taxon>Metazoa</taxon>
        <taxon>Chordata</taxon>
        <taxon>Craniata</taxon>
        <taxon>Vertebrata</taxon>
        <taxon>Euteleostomi</taxon>
        <taxon>Lepidosauria</taxon>
        <taxon>Squamata</taxon>
        <taxon>Bifurcata</taxon>
        <taxon>Unidentata</taxon>
        <taxon>Episquamata</taxon>
        <taxon>Toxicofera</taxon>
        <taxon>Iguania</taxon>
        <taxon>Phrynosomatidae</taxon>
        <taxon>Phrynosomatinae</taxon>
        <taxon>Phrynosoma</taxon>
    </lineage>
</organism>
<dbReference type="InterPro" id="IPR040145">
    <property type="entry name" value="ITM2"/>
</dbReference>
<comment type="similarity">
    <text evidence="2 16">Belongs to the ITM2 family.</text>
</comment>
<keyword evidence="11" id="KW-0325">Glycoprotein</keyword>
<reference evidence="18 19" key="1">
    <citation type="journal article" date="2022" name="Gigascience">
        <title>A chromosome-level genome assembly and annotation of the desert horned lizard, Phrynosoma platyrhinos, provides insight into chromosomal rearrangements among reptiles.</title>
        <authorList>
            <person name="Koochekian N."/>
            <person name="Ascanio A."/>
            <person name="Farleigh K."/>
            <person name="Card D.C."/>
            <person name="Schield D.R."/>
            <person name="Castoe T.A."/>
            <person name="Jezkova T."/>
        </authorList>
    </citation>
    <scope>NUCLEOTIDE SEQUENCE [LARGE SCALE GENOMIC DNA]</scope>
    <source>
        <strain evidence="18">NK-2021</strain>
    </source>
</reference>
<keyword evidence="3 16" id="KW-1003">Cell membrane</keyword>
<proteinExistence type="inferred from homology"/>
<evidence type="ECO:0000256" key="1">
    <source>
        <dbReference type="ARBA" id="ARBA00004401"/>
    </source>
</evidence>
<protein>
    <recommendedName>
        <fullName evidence="16">Integral membrane protein 2</fullName>
    </recommendedName>
</protein>
<evidence type="ECO:0000256" key="13">
    <source>
        <dbReference type="ARBA" id="ARBA00037782"/>
    </source>
</evidence>
<dbReference type="PANTHER" id="PTHR10962:SF5">
    <property type="entry name" value="INTEGRAL MEMBRANE PROTEIN 2C"/>
    <property type="match status" value="1"/>
</dbReference>
<evidence type="ECO:0000256" key="5">
    <source>
        <dbReference type="ARBA" id="ARBA00022685"/>
    </source>
</evidence>
<keyword evidence="6 16" id="KW-0812">Transmembrane</keyword>
<dbReference type="EMBL" id="JAIPUX010001880">
    <property type="protein sequence ID" value="KAH0623993.1"/>
    <property type="molecule type" value="Genomic_DNA"/>
</dbReference>
<evidence type="ECO:0000256" key="4">
    <source>
        <dbReference type="ARBA" id="ARBA00022553"/>
    </source>
</evidence>
<keyword evidence="19" id="KW-1185">Reference proteome</keyword>
<dbReference type="PANTHER" id="PTHR10962">
    <property type="entry name" value="INTEGRAL TRANSMEMBRANE PROTEIN 2"/>
    <property type="match status" value="1"/>
</dbReference>
<evidence type="ECO:0000256" key="8">
    <source>
        <dbReference type="ARBA" id="ARBA00022989"/>
    </source>
</evidence>
<dbReference type="PROSITE" id="PS50869">
    <property type="entry name" value="BRICHOS"/>
    <property type="match status" value="1"/>
</dbReference>
<comment type="subcellular location">
    <subcellularLocation>
        <location evidence="1">Cell membrane</location>
        <topology evidence="1">Single-pass type II membrane protein</topology>
    </subcellularLocation>
    <subcellularLocation>
        <location evidence="14">Lysosome membrane</location>
        <topology evidence="14">Single-pass type II membrane protein</topology>
    </subcellularLocation>
    <subcellularLocation>
        <location evidence="16">Membrane</location>
        <topology evidence="16">Single-pass type II membrane protein</topology>
    </subcellularLocation>
</comment>
<sequence length="273" mass="31955">MQNQRSLSRVFYLTMILMLLLLGLILTSMYIYRYFSFADSITALDMVNVCTGNLQGEKENHDEQKNRYEIRIDAFKESRQIPEDGGMAVTGIDDDDIPWECQTIYADYYSTSQLGEQLKLREDVRINLEEHYEWINVPVPHLDESDPASIIHDFQQGLTAYHDLLLDKCYVIELNTTNVLPPQDFQELLTNMKNGGYLPQTYIVEEEMIVMEPVNDLYQLGSSIYLLCHGKETYWLKRRTARRHIHRRAAKKCHHIHHFANTFVVDTAICQRL</sequence>
<evidence type="ECO:0000256" key="16">
    <source>
        <dbReference type="RuleBase" id="RU367061"/>
    </source>
</evidence>
<comment type="caution">
    <text evidence="18">The sequence shown here is derived from an EMBL/GenBank/DDBJ whole genome shotgun (WGS) entry which is preliminary data.</text>
</comment>
<dbReference type="Proteomes" id="UP000826234">
    <property type="component" value="Unassembled WGS sequence"/>
</dbReference>
<dbReference type="InterPro" id="IPR007084">
    <property type="entry name" value="BRICHOS_dom"/>
</dbReference>
<name>A0ABQ7T3Y1_PHRPL</name>
<evidence type="ECO:0000256" key="12">
    <source>
        <dbReference type="ARBA" id="ARBA00023228"/>
    </source>
</evidence>
<keyword evidence="9 16" id="KW-0472">Membrane</keyword>
<evidence type="ECO:0000313" key="18">
    <source>
        <dbReference type="EMBL" id="KAH0623993.1"/>
    </source>
</evidence>
<dbReference type="Pfam" id="PF04089">
    <property type="entry name" value="BRICHOS"/>
    <property type="match status" value="1"/>
</dbReference>
<keyword evidence="5" id="KW-0165">Cleavage on pair of basic residues</keyword>
<evidence type="ECO:0000256" key="14">
    <source>
        <dbReference type="ARBA" id="ARBA00037874"/>
    </source>
</evidence>
<evidence type="ECO:0000256" key="2">
    <source>
        <dbReference type="ARBA" id="ARBA00006794"/>
    </source>
</evidence>
<keyword evidence="10" id="KW-1015">Disulfide bond</keyword>
<feature type="domain" description="BRICHOS" evidence="17">
    <location>
        <begin position="142"/>
        <end position="236"/>
    </location>
</feature>
<feature type="transmembrane region" description="Helical" evidence="16">
    <location>
        <begin position="12"/>
        <end position="32"/>
    </location>
</feature>
<keyword evidence="4" id="KW-0597">Phosphoprotein</keyword>
<comment type="function">
    <text evidence="13">Negative regulator of amyloid-beta peptide production. May inhibit the processing of APP by blocking its access to alpha- and beta-secretase. Binding to the beta-secretase-cleaved APP C-terminal fragment is negligible, suggesting that ITM2C is a poor gamma-secretase cleavage inhibitor. May play a role in TNF-induced cell death and neuronal differentiation.</text>
</comment>
<evidence type="ECO:0000256" key="3">
    <source>
        <dbReference type="ARBA" id="ARBA00022475"/>
    </source>
</evidence>
<evidence type="ECO:0000313" key="19">
    <source>
        <dbReference type="Proteomes" id="UP000826234"/>
    </source>
</evidence>
<comment type="subunit">
    <text evidence="15">Interacts with BACE1. Interacts with APP. Interacts with STMN2.</text>
</comment>